<evidence type="ECO:0000256" key="2">
    <source>
        <dbReference type="ARBA" id="ARBA00023211"/>
    </source>
</evidence>
<dbReference type="Proteomes" id="UP000823935">
    <property type="component" value="Unassembled WGS sequence"/>
</dbReference>
<dbReference type="EMBL" id="DVIQ01000072">
    <property type="protein sequence ID" value="HIS32162.1"/>
    <property type="molecule type" value="Genomic_DNA"/>
</dbReference>
<reference evidence="3" key="2">
    <citation type="journal article" date="2021" name="PeerJ">
        <title>Extensive microbial diversity within the chicken gut microbiome revealed by metagenomics and culture.</title>
        <authorList>
            <person name="Gilroy R."/>
            <person name="Ravi A."/>
            <person name="Getino M."/>
            <person name="Pursley I."/>
            <person name="Horton D.L."/>
            <person name="Alikhan N.F."/>
            <person name="Baker D."/>
            <person name="Gharbi K."/>
            <person name="Hall N."/>
            <person name="Watson M."/>
            <person name="Adriaenssens E.M."/>
            <person name="Foster-Nyarko E."/>
            <person name="Jarju S."/>
            <person name="Secka A."/>
            <person name="Antonio M."/>
            <person name="Oren A."/>
            <person name="Chaudhuri R.R."/>
            <person name="La Ragione R."/>
            <person name="Hildebrand F."/>
            <person name="Pallen M.J."/>
        </authorList>
    </citation>
    <scope>NUCLEOTIDE SEQUENCE</scope>
    <source>
        <strain evidence="3">CHK190-19873</strain>
    </source>
</reference>
<name>A0A9D1JKK7_9FIRM</name>
<dbReference type="Pfam" id="PF06874">
    <property type="entry name" value="FBPase_2"/>
    <property type="match status" value="1"/>
</dbReference>
<protein>
    <submittedName>
        <fullName evidence="3">Fructose-bisphosphatase class III</fullName>
    </submittedName>
</protein>
<reference evidence="3" key="1">
    <citation type="submission" date="2020-10" db="EMBL/GenBank/DDBJ databases">
        <authorList>
            <person name="Gilroy R."/>
        </authorList>
    </citation>
    <scope>NUCLEOTIDE SEQUENCE</scope>
    <source>
        <strain evidence="3">CHK190-19873</strain>
    </source>
</reference>
<keyword evidence="1" id="KW-0378">Hydrolase</keyword>
<gene>
    <name evidence="3" type="ORF">IAB44_11560</name>
</gene>
<evidence type="ECO:0000313" key="3">
    <source>
        <dbReference type="EMBL" id="HIS32162.1"/>
    </source>
</evidence>
<dbReference type="GO" id="GO:0006094">
    <property type="term" value="P:gluconeogenesis"/>
    <property type="evidence" value="ECO:0007669"/>
    <property type="project" value="InterPro"/>
</dbReference>
<accession>A0A9D1JKK7</accession>
<keyword evidence="2" id="KW-0464">Manganese</keyword>
<evidence type="ECO:0000256" key="1">
    <source>
        <dbReference type="ARBA" id="ARBA00022801"/>
    </source>
</evidence>
<comment type="caution">
    <text evidence="3">The sequence shown here is derived from an EMBL/GenBank/DDBJ whole genome shotgun (WGS) entry which is preliminary data.</text>
</comment>
<dbReference type="AlphaFoldDB" id="A0A9D1JKK7"/>
<sequence>MEELYDVRYLKNLAKLYPTVASACTEIINLQSILNLPKGTEHFMTDIHGEYEQFFHVLKNGSGSVRRKIEDVFGNTLSSRDKKSLATLIYYPELKVDLMEKTEENLEDWYRITLHRLISICKRAASKYTRSKVRKALPGDFAYVIDGGFSKAYQKVTGIAGYTLVYNSYGLLLVAHEPFVSVEEALVKETDIHSESRVVERTVRRQRVADTDIGKELQENIRELECLVDA</sequence>
<organism evidence="3 4">
    <name type="scientific">Candidatus Limivivens intestinipullorum</name>
    <dbReference type="NCBI Taxonomy" id="2840858"/>
    <lineage>
        <taxon>Bacteria</taxon>
        <taxon>Bacillati</taxon>
        <taxon>Bacillota</taxon>
        <taxon>Clostridia</taxon>
        <taxon>Lachnospirales</taxon>
        <taxon>Lachnospiraceae</taxon>
        <taxon>Lachnospiraceae incertae sedis</taxon>
        <taxon>Candidatus Limivivens</taxon>
    </lineage>
</organism>
<dbReference type="GO" id="GO:0042132">
    <property type="term" value="F:fructose 1,6-bisphosphate 1-phosphatase activity"/>
    <property type="evidence" value="ECO:0007669"/>
    <property type="project" value="InterPro"/>
</dbReference>
<proteinExistence type="predicted"/>
<evidence type="ECO:0000313" key="4">
    <source>
        <dbReference type="Proteomes" id="UP000823935"/>
    </source>
</evidence>
<dbReference type="InterPro" id="IPR009164">
    <property type="entry name" value="FBPtase_class3"/>
</dbReference>